<reference evidence="8 9" key="1">
    <citation type="submission" date="2020-08" db="EMBL/GenBank/DDBJ databases">
        <title>Exploring microbial biodiversity for novel pathways involved in the catabolism of aromatic compounds derived from lignin.</title>
        <authorList>
            <person name="Elkins J."/>
        </authorList>
    </citation>
    <scope>NUCLEOTIDE SEQUENCE [LARGE SCALE GENOMIC DNA]</scope>
    <source>
        <strain evidence="8 9">B1D3A</strain>
    </source>
</reference>
<name>A0ABR6NI44_9SPHN</name>
<evidence type="ECO:0000256" key="6">
    <source>
        <dbReference type="SAM" id="Coils"/>
    </source>
</evidence>
<organism evidence="8 9">
    <name type="scientific">Sphingobium lignivorans</name>
    <dbReference type="NCBI Taxonomy" id="2735886"/>
    <lineage>
        <taxon>Bacteria</taxon>
        <taxon>Pseudomonadati</taxon>
        <taxon>Pseudomonadota</taxon>
        <taxon>Alphaproteobacteria</taxon>
        <taxon>Sphingomonadales</taxon>
        <taxon>Sphingomonadaceae</taxon>
        <taxon>Sphingobium</taxon>
    </lineage>
</organism>
<dbReference type="PANTHER" id="PTHR30563">
    <property type="entry name" value="DNA RECOMBINATION PROTEIN RMUC"/>
    <property type="match status" value="1"/>
</dbReference>
<dbReference type="RefSeq" id="WP_184153445.1">
    <property type="nucleotide sequence ID" value="NZ_JACHKA010000001.1"/>
</dbReference>
<gene>
    <name evidence="8" type="ORF">HNP60_002157</name>
</gene>
<evidence type="ECO:0000256" key="2">
    <source>
        <dbReference type="ARBA" id="ARBA00009840"/>
    </source>
</evidence>
<dbReference type="InterPro" id="IPR003798">
    <property type="entry name" value="DNA_recombination_RmuC"/>
</dbReference>
<feature type="coiled-coil region" evidence="6">
    <location>
        <begin position="56"/>
        <end position="125"/>
    </location>
</feature>
<sequence>MSPFALVAGLAAMLIGLAVGWLLRSRLAAGTEAERAALAGRLSTAEDMRNAALRDLAVATERAAQAEALRARLEQTDEALDTARRELAALRADHAARTEAFAAQIKALQEAREQLSAQFSETAGKLLNEAQRALIERADQRFHQAHEKSEASLKALLQPIDTTLKRYEEGLGRVEKERVDSYAALREAVELVRAGQGQVRDETARLVNALRSSPKARGRWGEQSLYNLLEQAGLSEHVDYLREVSVDTEDGRLRPDVIVRLPGGRELIIDAKCSLNAYQDASDAPDDTTRLAHLRAHAGSLRLHAQQLGAKDYWTRFGKAADYVVMFIPGEHFLSAALEQDAGLWEWAFERRVLLATPTNLIAITRTVASVWRQEKLAEQAQQVGALGKEMYERLSVAAGHLASLGRSLNGSVGHYNKFVSSFENRVLVTGRRFKELSVETGSREIEAIDQVDALARLPGPLAGEEGQQPDEQEKAETDSAQAAEL</sequence>
<comment type="caution">
    <text evidence="8">The sequence shown here is derived from an EMBL/GenBank/DDBJ whole genome shotgun (WGS) entry which is preliminary data.</text>
</comment>
<evidence type="ECO:0000313" key="9">
    <source>
        <dbReference type="Proteomes" id="UP001138540"/>
    </source>
</evidence>
<dbReference type="Pfam" id="PF02646">
    <property type="entry name" value="RmuC"/>
    <property type="match status" value="1"/>
</dbReference>
<keyword evidence="4 6" id="KW-0175">Coiled coil</keyword>
<keyword evidence="9" id="KW-1185">Reference proteome</keyword>
<evidence type="ECO:0000256" key="4">
    <source>
        <dbReference type="ARBA" id="ARBA00023054"/>
    </source>
</evidence>
<protein>
    <recommendedName>
        <fullName evidence="3">DNA recombination protein RmuC homolog</fullName>
    </recommendedName>
</protein>
<dbReference type="EMBL" id="JACHKA010000001">
    <property type="protein sequence ID" value="MBB5986183.1"/>
    <property type="molecule type" value="Genomic_DNA"/>
</dbReference>
<comment type="similarity">
    <text evidence="2">Belongs to the RmuC family.</text>
</comment>
<evidence type="ECO:0000256" key="5">
    <source>
        <dbReference type="ARBA" id="ARBA00023172"/>
    </source>
</evidence>
<evidence type="ECO:0000256" key="1">
    <source>
        <dbReference type="ARBA" id="ARBA00003416"/>
    </source>
</evidence>
<evidence type="ECO:0000256" key="7">
    <source>
        <dbReference type="SAM" id="MobiDB-lite"/>
    </source>
</evidence>
<keyword evidence="5" id="KW-0233">DNA recombination</keyword>
<dbReference type="Proteomes" id="UP001138540">
    <property type="component" value="Unassembled WGS sequence"/>
</dbReference>
<accession>A0ABR6NI44</accession>
<comment type="function">
    <text evidence="1">Involved in DNA recombination.</text>
</comment>
<evidence type="ECO:0000313" key="8">
    <source>
        <dbReference type="EMBL" id="MBB5986183.1"/>
    </source>
</evidence>
<feature type="region of interest" description="Disordered" evidence="7">
    <location>
        <begin position="457"/>
        <end position="486"/>
    </location>
</feature>
<dbReference type="PANTHER" id="PTHR30563:SF0">
    <property type="entry name" value="DNA RECOMBINATION PROTEIN RMUC"/>
    <property type="match status" value="1"/>
</dbReference>
<evidence type="ECO:0000256" key="3">
    <source>
        <dbReference type="ARBA" id="ARBA00021840"/>
    </source>
</evidence>
<proteinExistence type="inferred from homology"/>